<dbReference type="AlphaFoldDB" id="A0A1D7XNM0"/>
<dbReference type="RefSeq" id="WP_069681063.1">
    <property type="nucleotide sequence ID" value="NZ_CP017253.2"/>
</dbReference>
<keyword evidence="1" id="KW-0472">Membrane</keyword>
<dbReference type="OrthoDB" id="2375554at2"/>
<dbReference type="Pfam" id="PF09581">
    <property type="entry name" value="Spore_III_AF"/>
    <property type="match status" value="1"/>
</dbReference>
<keyword evidence="3" id="KW-1185">Reference proteome</keyword>
<evidence type="ECO:0000256" key="1">
    <source>
        <dbReference type="SAM" id="Phobius"/>
    </source>
</evidence>
<accession>A0A1D7XNM0</accession>
<feature type="transmembrane region" description="Helical" evidence="1">
    <location>
        <begin position="33"/>
        <end position="51"/>
    </location>
</feature>
<name>A0A1D7XNM0_9CLOT</name>
<protein>
    <submittedName>
        <fullName evidence="2">Stage III sporulation protein AF</fullName>
    </submittedName>
</protein>
<dbReference type="NCBIfam" id="TIGR02896">
    <property type="entry name" value="spore_III_AF"/>
    <property type="match status" value="1"/>
</dbReference>
<proteinExistence type="predicted"/>
<dbReference type="EMBL" id="CP017253">
    <property type="protein sequence ID" value="AOR24943.1"/>
    <property type="molecule type" value="Genomic_DNA"/>
</dbReference>
<dbReference type="Proteomes" id="UP000094652">
    <property type="component" value="Chromosome"/>
</dbReference>
<organism evidence="2 3">
    <name type="scientific">Clostridium taeniosporum</name>
    <dbReference type="NCBI Taxonomy" id="394958"/>
    <lineage>
        <taxon>Bacteria</taxon>
        <taxon>Bacillati</taxon>
        <taxon>Bacillota</taxon>
        <taxon>Clostridia</taxon>
        <taxon>Eubacteriales</taxon>
        <taxon>Clostridiaceae</taxon>
        <taxon>Clostridium</taxon>
    </lineage>
</organism>
<evidence type="ECO:0000313" key="2">
    <source>
        <dbReference type="EMBL" id="AOR24943.1"/>
    </source>
</evidence>
<dbReference type="STRING" id="394958.BGI42_09320"/>
<keyword evidence="1" id="KW-0812">Transmembrane</keyword>
<keyword evidence="1" id="KW-1133">Transmembrane helix</keyword>
<reference evidence="3" key="1">
    <citation type="submission" date="2016-09" db="EMBL/GenBank/DDBJ databases">
        <title>Genomics of Clostridium taeniosporum, an organism which forms endospores with ribbon-like appendages.</title>
        <authorList>
            <person name="Walker J.R."/>
        </authorList>
    </citation>
    <scope>NUCLEOTIDE SEQUENCE [LARGE SCALE GENOMIC DNA]</scope>
    <source>
        <strain evidence="3">1/k</strain>
    </source>
</reference>
<dbReference type="InterPro" id="IPR014245">
    <property type="entry name" value="Spore_III_AF"/>
</dbReference>
<gene>
    <name evidence="2" type="primary">spoIIIAF</name>
    <name evidence="2" type="ORF">BGI42_09320</name>
</gene>
<dbReference type="KEGG" id="ctae:BGI42_09320"/>
<sequence length="197" mass="22950">MSLLKELVTTLVTALIFITAIELISPNNSMKKYLKFILGLVLITIILNPIVRIISKGESSIYESITDCEQIFLNYKDEIKSSDISKTDNSDLRKKAFEENFNKNCENLLKSKYPNKKFKSDIECMVNFNKMLFDIKKIRIGISEKSISKIEKIRINTKKKYSEENNNGNRKYKEIVTFISEQLDIPKDKIEVYKIEE</sequence>
<evidence type="ECO:0000313" key="3">
    <source>
        <dbReference type="Proteomes" id="UP000094652"/>
    </source>
</evidence>